<keyword evidence="1" id="KW-0812">Transmembrane</keyword>
<feature type="transmembrane region" description="Helical" evidence="1">
    <location>
        <begin position="156"/>
        <end position="182"/>
    </location>
</feature>
<feature type="transmembrane region" description="Helical" evidence="1">
    <location>
        <begin position="225"/>
        <end position="247"/>
    </location>
</feature>
<dbReference type="PANTHER" id="PTHR40465">
    <property type="entry name" value="CHROMOSOME 1, WHOLE GENOME SHOTGUN SEQUENCE"/>
    <property type="match status" value="1"/>
</dbReference>
<comment type="caution">
    <text evidence="3">The sequence shown here is derived from an EMBL/GenBank/DDBJ whole genome shotgun (WGS) entry which is preliminary data.</text>
</comment>
<dbReference type="InterPro" id="IPR045339">
    <property type="entry name" value="DUF6534"/>
</dbReference>
<feature type="transmembrane region" description="Helical" evidence="1">
    <location>
        <begin position="88"/>
        <end position="105"/>
    </location>
</feature>
<feature type="transmembrane region" description="Helical" evidence="1">
    <location>
        <begin position="117"/>
        <end position="144"/>
    </location>
</feature>
<gene>
    <name evidence="3" type="ORF">GSI_12493</name>
</gene>
<reference evidence="3 4" key="1">
    <citation type="journal article" date="2015" name="Sci. Rep.">
        <title>Chromosome-level genome map provides insights into diverse defense mechanisms in the medicinal fungus Ganoderma sinense.</title>
        <authorList>
            <person name="Zhu Y."/>
            <person name="Xu J."/>
            <person name="Sun C."/>
            <person name="Zhou S."/>
            <person name="Xu H."/>
            <person name="Nelson D.R."/>
            <person name="Qian J."/>
            <person name="Song J."/>
            <person name="Luo H."/>
            <person name="Xiang L."/>
            <person name="Li Y."/>
            <person name="Xu Z."/>
            <person name="Ji A."/>
            <person name="Wang L."/>
            <person name="Lu S."/>
            <person name="Hayward A."/>
            <person name="Sun W."/>
            <person name="Li X."/>
            <person name="Schwartz D.C."/>
            <person name="Wang Y."/>
            <person name="Chen S."/>
        </authorList>
    </citation>
    <scope>NUCLEOTIDE SEQUENCE [LARGE SCALE GENOMIC DNA]</scope>
    <source>
        <strain evidence="3 4">ZZ0214-1</strain>
    </source>
</reference>
<evidence type="ECO:0000313" key="3">
    <source>
        <dbReference type="EMBL" id="PIL24609.1"/>
    </source>
</evidence>
<evidence type="ECO:0000313" key="4">
    <source>
        <dbReference type="Proteomes" id="UP000230002"/>
    </source>
</evidence>
<feature type="transmembrane region" description="Helical" evidence="1">
    <location>
        <begin position="194"/>
        <end position="213"/>
    </location>
</feature>
<dbReference type="Pfam" id="PF20152">
    <property type="entry name" value="DUF6534"/>
    <property type="match status" value="1"/>
</dbReference>
<evidence type="ECO:0000259" key="2">
    <source>
        <dbReference type="Pfam" id="PF20152"/>
    </source>
</evidence>
<organism evidence="3 4">
    <name type="scientific">Ganoderma sinense ZZ0214-1</name>
    <dbReference type="NCBI Taxonomy" id="1077348"/>
    <lineage>
        <taxon>Eukaryota</taxon>
        <taxon>Fungi</taxon>
        <taxon>Dikarya</taxon>
        <taxon>Basidiomycota</taxon>
        <taxon>Agaricomycotina</taxon>
        <taxon>Agaricomycetes</taxon>
        <taxon>Polyporales</taxon>
        <taxon>Polyporaceae</taxon>
        <taxon>Ganoderma</taxon>
    </lineage>
</organism>
<keyword evidence="1" id="KW-1133">Transmembrane helix</keyword>
<sequence>MSLVPTFGAVLIGDMISAGLYGLTTLQVYLYFQNCWNTDPPRLKAFIFYVWILETVHVLLIGAFIFRSLITEFGNAEALNVTRVSDDVTTAITGLIIFSVHLFYTRRLWILSEGSRYRVVLTATVMILAITHFGLELAVMVLTFKFPEFAEFHKITAAYTGSLGVAAGCDIIIAIAMWHFLHSRRSGLKSTNTMVNRIITFVVITGSLTRYAFDLTFYGSQVTTFLSVVDLAILICFVAMPNNLVYLSMYNLVNNLYANSLLAM</sequence>
<feature type="transmembrane region" description="Helical" evidence="1">
    <location>
        <begin position="6"/>
        <end position="32"/>
    </location>
</feature>
<proteinExistence type="predicted"/>
<dbReference type="AlphaFoldDB" id="A0A2G8RSW9"/>
<keyword evidence="4" id="KW-1185">Reference proteome</keyword>
<dbReference type="OrthoDB" id="2732296at2759"/>
<dbReference type="Proteomes" id="UP000230002">
    <property type="component" value="Unassembled WGS sequence"/>
</dbReference>
<feature type="domain" description="DUF6534" evidence="2">
    <location>
        <begin position="167"/>
        <end position="264"/>
    </location>
</feature>
<protein>
    <recommendedName>
        <fullName evidence="2">DUF6534 domain-containing protein</fullName>
    </recommendedName>
</protein>
<name>A0A2G8RSW9_9APHY</name>
<dbReference type="STRING" id="1077348.A0A2G8RSW9"/>
<dbReference type="PANTHER" id="PTHR40465:SF1">
    <property type="entry name" value="DUF6534 DOMAIN-CONTAINING PROTEIN"/>
    <property type="match status" value="1"/>
</dbReference>
<accession>A0A2G8RSW9</accession>
<evidence type="ECO:0000256" key="1">
    <source>
        <dbReference type="SAM" id="Phobius"/>
    </source>
</evidence>
<keyword evidence="1" id="KW-0472">Membrane</keyword>
<feature type="transmembrane region" description="Helical" evidence="1">
    <location>
        <begin position="44"/>
        <end position="68"/>
    </location>
</feature>
<dbReference type="EMBL" id="AYKW01000056">
    <property type="protein sequence ID" value="PIL24609.1"/>
    <property type="molecule type" value="Genomic_DNA"/>
</dbReference>